<gene>
    <name evidence="1" type="ORF">S01H1_86155</name>
</gene>
<accession>X0YB86</accession>
<evidence type="ECO:0000313" key="1">
    <source>
        <dbReference type="EMBL" id="GAG45963.1"/>
    </source>
</evidence>
<feature type="non-terminal residue" evidence="1">
    <location>
        <position position="1"/>
    </location>
</feature>
<protein>
    <submittedName>
        <fullName evidence="1">Uncharacterized protein</fullName>
    </submittedName>
</protein>
<dbReference type="AlphaFoldDB" id="X0YB86"/>
<sequence>IARALDIDKRYVVKKLHSSRSFVWIKRKATPEEIKRVRELN</sequence>
<dbReference type="Gene3D" id="1.10.150.770">
    <property type="match status" value="1"/>
</dbReference>
<name>X0YB86_9ZZZZ</name>
<proteinExistence type="predicted"/>
<organism evidence="1">
    <name type="scientific">marine sediment metagenome</name>
    <dbReference type="NCBI Taxonomy" id="412755"/>
    <lineage>
        <taxon>unclassified sequences</taxon>
        <taxon>metagenomes</taxon>
        <taxon>ecological metagenomes</taxon>
    </lineage>
</organism>
<dbReference type="EMBL" id="BARS01059526">
    <property type="protein sequence ID" value="GAG45963.1"/>
    <property type="molecule type" value="Genomic_DNA"/>
</dbReference>
<reference evidence="1" key="1">
    <citation type="journal article" date="2014" name="Front. Microbiol.">
        <title>High frequency of phylogenetically diverse reductive dehalogenase-homologous genes in deep subseafloor sedimentary metagenomes.</title>
        <authorList>
            <person name="Kawai M."/>
            <person name="Futagami T."/>
            <person name="Toyoda A."/>
            <person name="Takaki Y."/>
            <person name="Nishi S."/>
            <person name="Hori S."/>
            <person name="Arai W."/>
            <person name="Tsubouchi T."/>
            <person name="Morono Y."/>
            <person name="Uchiyama I."/>
            <person name="Ito T."/>
            <person name="Fujiyama A."/>
            <person name="Inagaki F."/>
            <person name="Takami H."/>
        </authorList>
    </citation>
    <scope>NUCLEOTIDE SEQUENCE</scope>
    <source>
        <strain evidence="1">Expedition CK06-06</strain>
    </source>
</reference>
<feature type="non-terminal residue" evidence="1">
    <location>
        <position position="41"/>
    </location>
</feature>
<comment type="caution">
    <text evidence="1">The sequence shown here is derived from an EMBL/GenBank/DDBJ whole genome shotgun (WGS) entry which is preliminary data.</text>
</comment>